<dbReference type="OrthoDB" id="7971529at2759"/>
<dbReference type="Proteomes" id="UP000792457">
    <property type="component" value="Unassembled WGS sequence"/>
</dbReference>
<organism evidence="1 2">
    <name type="scientific">Ladona fulva</name>
    <name type="common">Scarce chaser dragonfly</name>
    <name type="synonym">Libellula fulva</name>
    <dbReference type="NCBI Taxonomy" id="123851"/>
    <lineage>
        <taxon>Eukaryota</taxon>
        <taxon>Metazoa</taxon>
        <taxon>Ecdysozoa</taxon>
        <taxon>Arthropoda</taxon>
        <taxon>Hexapoda</taxon>
        <taxon>Insecta</taxon>
        <taxon>Pterygota</taxon>
        <taxon>Palaeoptera</taxon>
        <taxon>Odonata</taxon>
        <taxon>Epiprocta</taxon>
        <taxon>Anisoptera</taxon>
        <taxon>Libelluloidea</taxon>
        <taxon>Libellulidae</taxon>
        <taxon>Ladona</taxon>
    </lineage>
</organism>
<dbReference type="AlphaFoldDB" id="A0A8K0P6N8"/>
<proteinExistence type="predicted"/>
<keyword evidence="2" id="KW-1185">Reference proteome</keyword>
<gene>
    <name evidence="1" type="ORF">J437_LFUL014681</name>
</gene>
<sequence length="175" mass="20186">MAHRRKCKFNDNLQKEFEFIKKVKPEDEHEVRCTVCGTHFSVALFSGRTDIIDHISSKKHERALKVQAKHFCLFIKGRKSENLILNHHDLKLVPVMVKYFMPYEGVKIKVFEFKELPGETAKLISDHLKEDQNHLQHKVIAFGSDNTNSMMSKQGGKDNVLHLFKEDVGSDVIGI</sequence>
<evidence type="ECO:0000313" key="2">
    <source>
        <dbReference type="Proteomes" id="UP000792457"/>
    </source>
</evidence>
<feature type="non-terminal residue" evidence="1">
    <location>
        <position position="1"/>
    </location>
</feature>
<name>A0A8K0P6N8_LADFU</name>
<accession>A0A8K0P6N8</accession>
<protein>
    <submittedName>
        <fullName evidence="1">Uncharacterized protein</fullName>
    </submittedName>
</protein>
<dbReference type="EMBL" id="KZ309256">
    <property type="protein sequence ID" value="KAG8237980.1"/>
    <property type="molecule type" value="Genomic_DNA"/>
</dbReference>
<reference evidence="1" key="1">
    <citation type="submission" date="2013-04" db="EMBL/GenBank/DDBJ databases">
        <authorList>
            <person name="Qu J."/>
            <person name="Murali S.C."/>
            <person name="Bandaranaike D."/>
            <person name="Bellair M."/>
            <person name="Blankenburg K."/>
            <person name="Chao H."/>
            <person name="Dinh H."/>
            <person name="Doddapaneni H."/>
            <person name="Downs B."/>
            <person name="Dugan-Rocha S."/>
            <person name="Elkadiri S."/>
            <person name="Gnanaolivu R.D."/>
            <person name="Hernandez B."/>
            <person name="Javaid M."/>
            <person name="Jayaseelan J.C."/>
            <person name="Lee S."/>
            <person name="Li M."/>
            <person name="Ming W."/>
            <person name="Munidasa M."/>
            <person name="Muniz J."/>
            <person name="Nguyen L."/>
            <person name="Ongeri F."/>
            <person name="Osuji N."/>
            <person name="Pu L.-L."/>
            <person name="Puazo M."/>
            <person name="Qu C."/>
            <person name="Quiroz J."/>
            <person name="Raj R."/>
            <person name="Weissenberger G."/>
            <person name="Xin Y."/>
            <person name="Zou X."/>
            <person name="Han Y."/>
            <person name="Richards S."/>
            <person name="Worley K."/>
            <person name="Muzny D."/>
            <person name="Gibbs R."/>
        </authorList>
    </citation>
    <scope>NUCLEOTIDE SEQUENCE</scope>
    <source>
        <strain evidence="1">Sampled in the wild</strain>
    </source>
</reference>
<comment type="caution">
    <text evidence="1">The sequence shown here is derived from an EMBL/GenBank/DDBJ whole genome shotgun (WGS) entry which is preliminary data.</text>
</comment>
<evidence type="ECO:0000313" key="1">
    <source>
        <dbReference type="EMBL" id="KAG8237980.1"/>
    </source>
</evidence>
<reference evidence="1" key="2">
    <citation type="submission" date="2017-10" db="EMBL/GenBank/DDBJ databases">
        <title>Ladona fulva Genome sequencing and assembly.</title>
        <authorList>
            <person name="Murali S."/>
            <person name="Richards S."/>
            <person name="Bandaranaike D."/>
            <person name="Bellair M."/>
            <person name="Blankenburg K."/>
            <person name="Chao H."/>
            <person name="Dinh H."/>
            <person name="Doddapaneni H."/>
            <person name="Dugan-Rocha S."/>
            <person name="Elkadiri S."/>
            <person name="Gnanaolivu R."/>
            <person name="Hernandez B."/>
            <person name="Skinner E."/>
            <person name="Javaid M."/>
            <person name="Lee S."/>
            <person name="Li M."/>
            <person name="Ming W."/>
            <person name="Munidasa M."/>
            <person name="Muniz J."/>
            <person name="Nguyen L."/>
            <person name="Hughes D."/>
            <person name="Osuji N."/>
            <person name="Pu L.-L."/>
            <person name="Puazo M."/>
            <person name="Qu C."/>
            <person name="Quiroz J."/>
            <person name="Raj R."/>
            <person name="Weissenberger G."/>
            <person name="Xin Y."/>
            <person name="Zou X."/>
            <person name="Han Y."/>
            <person name="Worley K."/>
            <person name="Muzny D."/>
            <person name="Gibbs R."/>
        </authorList>
    </citation>
    <scope>NUCLEOTIDE SEQUENCE</scope>
    <source>
        <strain evidence="1">Sampled in the wild</strain>
    </source>
</reference>